<dbReference type="SMART" id="SM00799">
    <property type="entry name" value="DENN"/>
    <property type="match status" value="1"/>
</dbReference>
<feature type="compositionally biased region" description="Basic and acidic residues" evidence="1">
    <location>
        <begin position="312"/>
        <end position="321"/>
    </location>
</feature>
<feature type="region of interest" description="Disordered" evidence="1">
    <location>
        <begin position="711"/>
        <end position="731"/>
    </location>
</feature>
<dbReference type="AlphaFoldDB" id="A0A024GC56"/>
<evidence type="ECO:0000313" key="4">
    <source>
        <dbReference type="Proteomes" id="UP000053237"/>
    </source>
</evidence>
<keyword evidence="4" id="KW-1185">Reference proteome</keyword>
<dbReference type="PROSITE" id="PS50211">
    <property type="entry name" value="DENN"/>
    <property type="match status" value="1"/>
</dbReference>
<organism evidence="3 4">
    <name type="scientific">Albugo candida</name>
    <dbReference type="NCBI Taxonomy" id="65357"/>
    <lineage>
        <taxon>Eukaryota</taxon>
        <taxon>Sar</taxon>
        <taxon>Stramenopiles</taxon>
        <taxon>Oomycota</taxon>
        <taxon>Peronosporomycetes</taxon>
        <taxon>Albuginales</taxon>
        <taxon>Albuginaceae</taxon>
        <taxon>Albugo</taxon>
    </lineage>
</organism>
<dbReference type="InterPro" id="IPR043153">
    <property type="entry name" value="DENN_C"/>
</dbReference>
<dbReference type="PANTHER" id="PTHR15288:SF0">
    <property type="entry name" value="UDENN DOMAIN-CONTAINING PROTEIN"/>
    <property type="match status" value="1"/>
</dbReference>
<dbReference type="PANTHER" id="PTHR15288">
    <property type="entry name" value="DENN DOMAIN-CONTAINING PROTEIN 2"/>
    <property type="match status" value="1"/>
</dbReference>
<dbReference type="Gene3D" id="3.40.50.11500">
    <property type="match status" value="1"/>
</dbReference>
<accession>A0A024GC56</accession>
<sequence>MEDADVFSPEHSDDNNTEQLSTINGDKINWKLKYWKQVQVNQELARRLKEARKSYADGATQKRLNCRNCATLQSEIQYLSSLLHKRGGPQMDAYKPFSEEDFNQKSVKVAISKSQRRNSNIIVRFRTGDIRNCDDFNQQLSDIESVDMSALSAQLLEKCENANFLTRSAPLEEDKRTPIHSLQRSSENTFMKKTSYRSLPPPPIAIPHFHSSDSETQANFIEQAVIVATPLAAPLSVVSPTRIISPSNILAGVKNLTTRSQAADISRTHTVPEESKVPTALPRCLETDSPSMTSSAEIEMSAMTMSAFLDGRNNDKRKSDLRISIPSPTNGSQNGSTASGKRNWISHLIPHRFRSPTASSGSSGSFEKIPLSPTAAAKEPQGPKIVSMYPHNFGRNCKDIEGLTELCFPLGDSPSSVTQAQWDFSPKNLKRLFQERHQSICQLDATFVLLLPDSVDANRVTYAICMITPILSDEEERRVLKLTKGDATDGQKERQLSLPRQCCVCLLTKWPFFKLYFKVLYGIAAVWDTRKCQLIANLESTPTHDNAQEKNWLAWSDFVDIFEQSMQRLRELQLPRMGAWSNLDFFSDMTQNKWPAIAFHRSHTQSFAAERHELMLQYSAPTLFSTLSMDQIAFLLGCLCCELKVLLVSQHVHIVSACVLAFATLLHPLQWAGPIVTVLPSRFAEDLLDAPVPLLAGRVSSFQKCMENGPLPISPTISTSRNTSSSPRQLDQDEIQTVPFSTLLRPMKGVIEMNLDHNTLCMHQDDLLQYHKFKLPGCDALVHDVHSASKQLFGKQRKNSLEFPNVMQSEACDQIILKIREQIEAICLLAMTLSSSSCALVQHVCEETARREPLMENVPKHHLVHRRSSESVIEYVRRFQETQMFSTYKNSLHDEEVETG</sequence>
<reference evidence="3 4" key="1">
    <citation type="submission" date="2012-05" db="EMBL/GenBank/DDBJ databases">
        <title>Recombination and specialization in a pathogen metapopulation.</title>
        <authorList>
            <person name="Gardiner A."/>
            <person name="Kemen E."/>
            <person name="Schultz-Larsen T."/>
            <person name="MacLean D."/>
            <person name="Van Oosterhout C."/>
            <person name="Jones J.D.G."/>
        </authorList>
    </citation>
    <scope>NUCLEOTIDE SEQUENCE [LARGE SCALE GENOMIC DNA]</scope>
    <source>
        <strain evidence="3 4">Ac Nc2</strain>
    </source>
</reference>
<comment type="caution">
    <text evidence="3">The sequence shown here is derived from an EMBL/GenBank/DDBJ whole genome shotgun (WGS) entry which is preliminary data.</text>
</comment>
<dbReference type="InterPro" id="IPR037516">
    <property type="entry name" value="Tripartite_DENN"/>
</dbReference>
<dbReference type="OrthoDB" id="6019893at2759"/>
<protein>
    <recommendedName>
        <fullName evidence="2">UDENN domain-containing protein</fullName>
    </recommendedName>
</protein>
<dbReference type="InterPro" id="IPR051942">
    <property type="entry name" value="DENN_domain_containing_2"/>
</dbReference>
<feature type="region of interest" description="Disordered" evidence="1">
    <location>
        <begin position="311"/>
        <end position="341"/>
    </location>
</feature>
<gene>
    <name evidence="3" type="ORF">BN9_051580</name>
</gene>
<feature type="domain" description="UDENN" evidence="2">
    <location>
        <begin position="367"/>
        <end position="899"/>
    </location>
</feature>
<feature type="region of interest" description="Disordered" evidence="1">
    <location>
        <begin position="1"/>
        <end position="20"/>
    </location>
</feature>
<feature type="region of interest" description="Disordered" evidence="1">
    <location>
        <begin position="355"/>
        <end position="379"/>
    </location>
</feature>
<feature type="compositionally biased region" description="Polar residues" evidence="1">
    <location>
        <begin position="326"/>
        <end position="340"/>
    </location>
</feature>
<dbReference type="EMBL" id="CAIX01000068">
    <property type="protein sequence ID" value="CCI44349.1"/>
    <property type="molecule type" value="Genomic_DNA"/>
</dbReference>
<evidence type="ECO:0000313" key="3">
    <source>
        <dbReference type="EMBL" id="CCI44349.1"/>
    </source>
</evidence>
<dbReference type="InParanoid" id="A0A024GC56"/>
<name>A0A024GC56_9STRA</name>
<feature type="compositionally biased region" description="Polar residues" evidence="1">
    <location>
        <begin position="715"/>
        <end position="729"/>
    </location>
</feature>
<dbReference type="Pfam" id="PF02141">
    <property type="entry name" value="DENN"/>
    <property type="match status" value="1"/>
</dbReference>
<evidence type="ECO:0000256" key="1">
    <source>
        <dbReference type="SAM" id="MobiDB-lite"/>
    </source>
</evidence>
<proteinExistence type="predicted"/>
<evidence type="ECO:0000259" key="2">
    <source>
        <dbReference type="PROSITE" id="PS50211"/>
    </source>
</evidence>
<dbReference type="Proteomes" id="UP000053237">
    <property type="component" value="Unassembled WGS sequence"/>
</dbReference>
<dbReference type="InterPro" id="IPR001194">
    <property type="entry name" value="cDENN_dom"/>
</dbReference>
<dbReference type="Gene3D" id="3.30.450.200">
    <property type="match status" value="1"/>
</dbReference>